<accession>A0A6A6UBA8</accession>
<reference evidence="4" key="1">
    <citation type="journal article" date="2020" name="Stud. Mycol.">
        <title>101 Dothideomycetes genomes: a test case for predicting lifestyles and emergence of pathogens.</title>
        <authorList>
            <person name="Haridas S."/>
            <person name="Albert R."/>
            <person name="Binder M."/>
            <person name="Bloem J."/>
            <person name="Labutti K."/>
            <person name="Salamov A."/>
            <person name="Andreopoulos B."/>
            <person name="Baker S."/>
            <person name="Barry K."/>
            <person name="Bills G."/>
            <person name="Bluhm B."/>
            <person name="Cannon C."/>
            <person name="Castanera R."/>
            <person name="Culley D."/>
            <person name="Daum C."/>
            <person name="Ezra D."/>
            <person name="Gonzalez J."/>
            <person name="Henrissat B."/>
            <person name="Kuo A."/>
            <person name="Liang C."/>
            <person name="Lipzen A."/>
            <person name="Lutzoni F."/>
            <person name="Magnuson J."/>
            <person name="Mondo S."/>
            <person name="Nolan M."/>
            <person name="Ohm R."/>
            <person name="Pangilinan J."/>
            <person name="Park H.-J."/>
            <person name="Ramirez L."/>
            <person name="Alfaro M."/>
            <person name="Sun H."/>
            <person name="Tritt A."/>
            <person name="Yoshinaga Y."/>
            <person name="Zwiers L.-H."/>
            <person name="Turgeon B."/>
            <person name="Goodwin S."/>
            <person name="Spatafora J."/>
            <person name="Crous P."/>
            <person name="Grigoriev I."/>
        </authorList>
    </citation>
    <scope>NUCLEOTIDE SEQUENCE</scope>
    <source>
        <strain evidence="4">CBS 115976</strain>
    </source>
</reference>
<feature type="chain" id="PRO_5025668365" description="Integral membrane protein" evidence="3">
    <location>
        <begin position="26"/>
        <end position="303"/>
    </location>
</feature>
<dbReference type="EMBL" id="MU004235">
    <property type="protein sequence ID" value="KAF2669535.1"/>
    <property type="molecule type" value="Genomic_DNA"/>
</dbReference>
<keyword evidence="3" id="KW-0732">Signal</keyword>
<feature type="signal peptide" evidence="3">
    <location>
        <begin position="1"/>
        <end position="25"/>
    </location>
</feature>
<keyword evidence="2" id="KW-0812">Transmembrane</keyword>
<keyword evidence="2" id="KW-1133">Transmembrane helix</keyword>
<sequence length="303" mass="31445">MLSLRIIPLSRILTLLGVFSSLTTAQQILSTAPACQTCPLLVQAQQICASSVNPPSTAALNNCYCNTPSLAALKAGQTTGLCDAAYCSAADMQNVLKWFQTTICAGTAAAAAPAQTTTTATTTALTAATAVGGSKGSSNNQNKSWIQINYRWIIMVIVLILAAIIAILLGIWLKRRSARRRAMLPANRNSTLVAAEAAASLRNKHPNAPGSMTSVPGSRATSQQYLAGTAPGAQTRNSSAALGSRPSLRSVNESGSGSGRPRGASGGQVRWDKEMGAENKEIGVEPPKRVPSKLRRAGSGAAR</sequence>
<dbReference type="Proteomes" id="UP000799302">
    <property type="component" value="Unassembled WGS sequence"/>
</dbReference>
<keyword evidence="2" id="KW-0472">Membrane</keyword>
<evidence type="ECO:0000256" key="2">
    <source>
        <dbReference type="SAM" id="Phobius"/>
    </source>
</evidence>
<organism evidence="4 5">
    <name type="scientific">Microthyrium microscopicum</name>
    <dbReference type="NCBI Taxonomy" id="703497"/>
    <lineage>
        <taxon>Eukaryota</taxon>
        <taxon>Fungi</taxon>
        <taxon>Dikarya</taxon>
        <taxon>Ascomycota</taxon>
        <taxon>Pezizomycotina</taxon>
        <taxon>Dothideomycetes</taxon>
        <taxon>Dothideomycetes incertae sedis</taxon>
        <taxon>Microthyriales</taxon>
        <taxon>Microthyriaceae</taxon>
        <taxon>Microthyrium</taxon>
    </lineage>
</organism>
<protein>
    <recommendedName>
        <fullName evidence="6">Integral membrane protein</fullName>
    </recommendedName>
</protein>
<feature type="compositionally biased region" description="Polar residues" evidence="1">
    <location>
        <begin position="229"/>
        <end position="253"/>
    </location>
</feature>
<evidence type="ECO:0000256" key="1">
    <source>
        <dbReference type="SAM" id="MobiDB-lite"/>
    </source>
</evidence>
<name>A0A6A6UBA8_9PEZI</name>
<dbReference type="AlphaFoldDB" id="A0A6A6UBA8"/>
<evidence type="ECO:0000313" key="5">
    <source>
        <dbReference type="Proteomes" id="UP000799302"/>
    </source>
</evidence>
<feature type="compositionally biased region" description="Gly residues" evidence="1">
    <location>
        <begin position="256"/>
        <end position="266"/>
    </location>
</feature>
<evidence type="ECO:0008006" key="6">
    <source>
        <dbReference type="Google" id="ProtNLM"/>
    </source>
</evidence>
<evidence type="ECO:0000313" key="4">
    <source>
        <dbReference type="EMBL" id="KAF2669535.1"/>
    </source>
</evidence>
<evidence type="ECO:0000256" key="3">
    <source>
        <dbReference type="SAM" id="SignalP"/>
    </source>
</evidence>
<proteinExistence type="predicted"/>
<gene>
    <name evidence="4" type="ORF">BT63DRAFT_455516</name>
</gene>
<feature type="transmembrane region" description="Helical" evidence="2">
    <location>
        <begin position="152"/>
        <end position="173"/>
    </location>
</feature>
<feature type="compositionally biased region" description="Basic and acidic residues" evidence="1">
    <location>
        <begin position="270"/>
        <end position="288"/>
    </location>
</feature>
<feature type="region of interest" description="Disordered" evidence="1">
    <location>
        <begin position="229"/>
        <end position="303"/>
    </location>
</feature>
<keyword evidence="5" id="KW-1185">Reference proteome</keyword>